<dbReference type="Gene3D" id="4.10.280.10">
    <property type="entry name" value="Helix-loop-helix DNA-binding domain"/>
    <property type="match status" value="1"/>
</dbReference>
<evidence type="ECO:0000256" key="2">
    <source>
        <dbReference type="ARBA" id="ARBA00023015"/>
    </source>
</evidence>
<dbReference type="InterPro" id="IPR036638">
    <property type="entry name" value="HLH_DNA-bd_sf"/>
</dbReference>
<evidence type="ECO:0000313" key="7">
    <source>
        <dbReference type="EMBL" id="KAH6828453.1"/>
    </source>
</evidence>
<dbReference type="EMBL" id="SDAM02000124">
    <property type="protein sequence ID" value="KAH6828453.1"/>
    <property type="molecule type" value="Genomic_DNA"/>
</dbReference>
<gene>
    <name evidence="7" type="ORF">C2S53_016938</name>
</gene>
<dbReference type="PANTHER" id="PTHR13935:SF165">
    <property type="entry name" value="BHLH DOMAIN-CONTAINING PROTEIN"/>
    <property type="match status" value="1"/>
</dbReference>
<evidence type="ECO:0000256" key="5">
    <source>
        <dbReference type="SAM" id="Coils"/>
    </source>
</evidence>
<dbReference type="SMART" id="SM00353">
    <property type="entry name" value="HLH"/>
    <property type="match status" value="1"/>
</dbReference>
<dbReference type="GO" id="GO:0090575">
    <property type="term" value="C:RNA polymerase II transcription regulator complex"/>
    <property type="evidence" value="ECO:0007669"/>
    <property type="project" value="TreeGrafter"/>
</dbReference>
<keyword evidence="4" id="KW-0539">Nucleus</keyword>
<feature type="coiled-coil region" evidence="5">
    <location>
        <begin position="45"/>
        <end position="72"/>
    </location>
</feature>
<proteinExistence type="predicted"/>
<dbReference type="PROSITE" id="PS50888">
    <property type="entry name" value="BHLH"/>
    <property type="match status" value="1"/>
</dbReference>
<dbReference type="GO" id="GO:0000981">
    <property type="term" value="F:DNA-binding transcription factor activity, RNA polymerase II-specific"/>
    <property type="evidence" value="ECO:0007669"/>
    <property type="project" value="TreeGrafter"/>
</dbReference>
<evidence type="ECO:0000256" key="3">
    <source>
        <dbReference type="ARBA" id="ARBA00023163"/>
    </source>
</evidence>
<accession>A0AAD4J8E5</accession>
<keyword evidence="8" id="KW-1185">Reference proteome</keyword>
<dbReference type="InterPro" id="IPR015660">
    <property type="entry name" value="MASH1/Ascl1a-like"/>
</dbReference>
<keyword evidence="3" id="KW-0804">Transcription</keyword>
<sequence>MRKVVMHREVEKKRRQEMSNLHASLRSLLPAAQIIKGKGSVCDVMQEAASHIKKMEKKIEELKNRRDELKRNRWFNSSSNDVDEISSNSVTVNTVTDGMEILIKSSYLGLSRVLGELQKIRDDDDDDDEMDVVSIVSTRLINGIFLHKIHVQARDITYLCVLMLQDRLIKAIK</sequence>
<dbReference type="GO" id="GO:0046983">
    <property type="term" value="F:protein dimerization activity"/>
    <property type="evidence" value="ECO:0007669"/>
    <property type="project" value="InterPro"/>
</dbReference>
<evidence type="ECO:0000256" key="1">
    <source>
        <dbReference type="ARBA" id="ARBA00004123"/>
    </source>
</evidence>
<dbReference type="Proteomes" id="UP001190926">
    <property type="component" value="Unassembled WGS sequence"/>
</dbReference>
<comment type="caution">
    <text evidence="7">The sequence shown here is derived from an EMBL/GenBank/DDBJ whole genome shotgun (WGS) entry which is preliminary data.</text>
</comment>
<protein>
    <recommendedName>
        <fullName evidence="6">BHLH domain-containing protein</fullName>
    </recommendedName>
</protein>
<feature type="domain" description="BHLH" evidence="6">
    <location>
        <begin position="2"/>
        <end position="55"/>
    </location>
</feature>
<organism evidence="7 8">
    <name type="scientific">Perilla frutescens var. hirtella</name>
    <name type="common">Perilla citriodora</name>
    <name type="synonym">Perilla setoyensis</name>
    <dbReference type="NCBI Taxonomy" id="608512"/>
    <lineage>
        <taxon>Eukaryota</taxon>
        <taxon>Viridiplantae</taxon>
        <taxon>Streptophyta</taxon>
        <taxon>Embryophyta</taxon>
        <taxon>Tracheophyta</taxon>
        <taxon>Spermatophyta</taxon>
        <taxon>Magnoliopsida</taxon>
        <taxon>eudicotyledons</taxon>
        <taxon>Gunneridae</taxon>
        <taxon>Pentapetalae</taxon>
        <taxon>asterids</taxon>
        <taxon>lamiids</taxon>
        <taxon>Lamiales</taxon>
        <taxon>Lamiaceae</taxon>
        <taxon>Nepetoideae</taxon>
        <taxon>Elsholtzieae</taxon>
        <taxon>Perilla</taxon>
    </lineage>
</organism>
<dbReference type="PANTHER" id="PTHR13935">
    <property type="entry name" value="ACHAETE-SCUTE TRANSCRIPTION FACTOR-RELATED"/>
    <property type="match status" value="1"/>
</dbReference>
<evidence type="ECO:0000256" key="4">
    <source>
        <dbReference type="ARBA" id="ARBA00023242"/>
    </source>
</evidence>
<name>A0AAD4J8E5_PERFH</name>
<keyword evidence="2" id="KW-0805">Transcription regulation</keyword>
<comment type="subcellular location">
    <subcellularLocation>
        <location evidence="1">Nucleus</location>
    </subcellularLocation>
</comment>
<dbReference type="InterPro" id="IPR011598">
    <property type="entry name" value="bHLH_dom"/>
</dbReference>
<evidence type="ECO:0000313" key="8">
    <source>
        <dbReference type="Proteomes" id="UP001190926"/>
    </source>
</evidence>
<dbReference type="AlphaFoldDB" id="A0AAD4J8E5"/>
<keyword evidence="5" id="KW-0175">Coiled coil</keyword>
<dbReference type="Pfam" id="PF00010">
    <property type="entry name" value="HLH"/>
    <property type="match status" value="1"/>
</dbReference>
<dbReference type="GO" id="GO:0000977">
    <property type="term" value="F:RNA polymerase II transcription regulatory region sequence-specific DNA binding"/>
    <property type="evidence" value="ECO:0007669"/>
    <property type="project" value="TreeGrafter"/>
</dbReference>
<reference evidence="7 8" key="1">
    <citation type="journal article" date="2021" name="Nat. Commun.">
        <title>Incipient diploidization of the medicinal plant Perilla within 10,000 years.</title>
        <authorList>
            <person name="Zhang Y."/>
            <person name="Shen Q."/>
            <person name="Leng L."/>
            <person name="Zhang D."/>
            <person name="Chen S."/>
            <person name="Shi Y."/>
            <person name="Ning Z."/>
            <person name="Chen S."/>
        </authorList>
    </citation>
    <scope>NUCLEOTIDE SEQUENCE [LARGE SCALE GENOMIC DNA]</scope>
    <source>
        <strain evidence="8">cv. PC099</strain>
    </source>
</reference>
<dbReference type="SUPFAM" id="SSF47459">
    <property type="entry name" value="HLH, helix-loop-helix DNA-binding domain"/>
    <property type="match status" value="1"/>
</dbReference>
<evidence type="ECO:0000259" key="6">
    <source>
        <dbReference type="PROSITE" id="PS50888"/>
    </source>
</evidence>